<dbReference type="InterPro" id="IPR035428">
    <property type="entry name" value="FANCF"/>
</dbReference>
<dbReference type="FunCoup" id="A0A2G5D9U2">
    <property type="interactions" value="26"/>
</dbReference>
<organism evidence="1 2">
    <name type="scientific">Aquilegia coerulea</name>
    <name type="common">Rocky mountain columbine</name>
    <dbReference type="NCBI Taxonomy" id="218851"/>
    <lineage>
        <taxon>Eukaryota</taxon>
        <taxon>Viridiplantae</taxon>
        <taxon>Streptophyta</taxon>
        <taxon>Embryophyta</taxon>
        <taxon>Tracheophyta</taxon>
        <taxon>Spermatophyta</taxon>
        <taxon>Magnoliopsida</taxon>
        <taxon>Ranunculales</taxon>
        <taxon>Ranunculaceae</taxon>
        <taxon>Thalictroideae</taxon>
        <taxon>Aquilegia</taxon>
    </lineage>
</organism>
<protein>
    <submittedName>
        <fullName evidence="1">Uncharacterized protein</fullName>
    </submittedName>
</protein>
<keyword evidence="2" id="KW-1185">Reference proteome</keyword>
<evidence type="ECO:0000313" key="1">
    <source>
        <dbReference type="EMBL" id="PIA39977.1"/>
    </source>
</evidence>
<dbReference type="PANTHER" id="PTHR14449:SF2">
    <property type="entry name" value="FANCONI ANEMIA GROUP F PROTEIN"/>
    <property type="match status" value="1"/>
</dbReference>
<dbReference type="Proteomes" id="UP000230069">
    <property type="component" value="Unassembled WGS sequence"/>
</dbReference>
<dbReference type="GO" id="GO:0043240">
    <property type="term" value="C:Fanconi anaemia nuclear complex"/>
    <property type="evidence" value="ECO:0007669"/>
    <property type="project" value="InterPro"/>
</dbReference>
<sequence length="291" mass="33166">MSDHYESSIKELDAVLVELKAEPYFPQGLSDLSSATLTRARAFVVRHVTHTLPLRDAHLNALLTACVEMDLDDLRKTEYNCLTVYLENIMLQTTSTVPRTSSANPVFMIKEHFNCCHSELLVEELLKRQAVASHVSSVELGLDILSRSVTHICKGIPPNDVSLLTKDQFTDLAAWSQWRSRSLSYLLDKRTVRLVSGATLIFSAPKVQWLHMFERLKDSNESHNDDFLEMLEILLLGCVSRRWTQLIEKFVSVSYCFLPVANQYQELHSLPQGRSQSLHFEQVSVVQIVYV</sequence>
<dbReference type="STRING" id="218851.A0A2G5D9U2"/>
<dbReference type="PANTHER" id="PTHR14449">
    <property type="entry name" value="FANCONI ANEMIA GROUP F PROTEIN FANCF"/>
    <property type="match status" value="1"/>
</dbReference>
<dbReference type="AlphaFoldDB" id="A0A2G5D9U2"/>
<proteinExistence type="predicted"/>
<gene>
    <name evidence="1" type="ORF">AQUCO_02500002v1</name>
</gene>
<reference evidence="1 2" key="1">
    <citation type="submission" date="2017-09" db="EMBL/GenBank/DDBJ databases">
        <title>WGS assembly of Aquilegia coerulea Goldsmith.</title>
        <authorList>
            <person name="Hodges S."/>
            <person name="Kramer E."/>
            <person name="Nordborg M."/>
            <person name="Tomkins J."/>
            <person name="Borevitz J."/>
            <person name="Derieg N."/>
            <person name="Yan J."/>
            <person name="Mihaltcheva S."/>
            <person name="Hayes R.D."/>
            <person name="Rokhsar D."/>
        </authorList>
    </citation>
    <scope>NUCLEOTIDE SEQUENCE [LARGE SCALE GENOMIC DNA]</scope>
    <source>
        <strain evidence="2">cv. Goldsmith</strain>
    </source>
</reference>
<dbReference type="OrthoDB" id="1930482at2759"/>
<dbReference type="EMBL" id="KZ305042">
    <property type="protein sequence ID" value="PIA39977.1"/>
    <property type="molecule type" value="Genomic_DNA"/>
</dbReference>
<name>A0A2G5D9U2_AQUCA</name>
<dbReference type="InParanoid" id="A0A2G5D9U2"/>
<accession>A0A2G5D9U2</accession>
<evidence type="ECO:0000313" key="2">
    <source>
        <dbReference type="Proteomes" id="UP000230069"/>
    </source>
</evidence>
<dbReference type="GO" id="GO:0036297">
    <property type="term" value="P:interstrand cross-link repair"/>
    <property type="evidence" value="ECO:0007669"/>
    <property type="project" value="InterPro"/>
</dbReference>